<evidence type="ECO:0000256" key="1">
    <source>
        <dbReference type="SAM" id="MobiDB-lite"/>
    </source>
</evidence>
<keyword evidence="2" id="KW-0812">Transmembrane</keyword>
<dbReference type="EMBL" id="ML994761">
    <property type="protein sequence ID" value="KAF2174900.1"/>
    <property type="molecule type" value="Genomic_DNA"/>
</dbReference>
<dbReference type="Gene3D" id="2.40.70.10">
    <property type="entry name" value="Acid Proteases"/>
    <property type="match status" value="1"/>
</dbReference>
<protein>
    <recommendedName>
        <fullName evidence="5">Peptidase A1 domain-containing protein</fullName>
    </recommendedName>
</protein>
<accession>A0A6A6DAB3</accession>
<dbReference type="InterPro" id="IPR021109">
    <property type="entry name" value="Peptidase_aspartic_dom_sf"/>
</dbReference>
<dbReference type="AlphaFoldDB" id="A0A6A6DAB3"/>
<evidence type="ECO:0008006" key="5">
    <source>
        <dbReference type="Google" id="ProtNLM"/>
    </source>
</evidence>
<evidence type="ECO:0000313" key="4">
    <source>
        <dbReference type="Proteomes" id="UP000800200"/>
    </source>
</evidence>
<sequence length="577" mass="62980">MRSYSVYDTSLLTLVATTLSLHATQGIAAKCAAPPILLPYRNSSITPGILIQGIPIRIGTPPQHIALTPSLMLDNTFIPRYSNSCIHANTTDYSEHGNSTKRAWFTKREGHPGDYEESINTDGAWRKCAEVYGGGYDPSISTTGRSNKTYEYQEGFFNRSRFKEYAYIQDTFIFTDYLDAYTNSTDSLPEWFRRTIDATVIVPDNETEFAGMGASPLGLTPDSTLLARLASASMIPSTSWSLTNTSLCLGCIDKSASKGTFHNLKPADRNADPKLPCLIHAEIEALNWYPEPGKEGVSLIKEPFSACIEPGVEFMVLPEEARLTFSEATRRSVDSEDEDGTVYHNSPGEEAGWLNFHLKGGLEVNVTITGSGRGKEGGEWIVPIGKGGWGSYGAEIWTLGKPFTDAVVLKWDSGAREFGIANLNEDPGDEDIGPLGCDEFPEKKTVKSTTSTATIVGTVVGGFVSGVVFAAMGMWFFKRGEKGVKSKYEPMRSEEALPMGAIAGDRRTLDSTRTGAVTPVSIRTLLSTYSRGTTRVSSEIEPQLVEDNSIFEAPEGGTAYPTKRPRQELGTPSMYQR</sequence>
<evidence type="ECO:0000256" key="2">
    <source>
        <dbReference type="SAM" id="Phobius"/>
    </source>
</evidence>
<dbReference type="SUPFAM" id="SSF50630">
    <property type="entry name" value="Acid proteases"/>
    <property type="match status" value="1"/>
</dbReference>
<feature type="transmembrane region" description="Helical" evidence="2">
    <location>
        <begin position="455"/>
        <end position="477"/>
    </location>
</feature>
<evidence type="ECO:0000313" key="3">
    <source>
        <dbReference type="EMBL" id="KAF2174900.1"/>
    </source>
</evidence>
<proteinExistence type="predicted"/>
<keyword evidence="2" id="KW-0472">Membrane</keyword>
<reference evidence="3" key="1">
    <citation type="journal article" date="2020" name="Stud. Mycol.">
        <title>101 Dothideomycetes genomes: a test case for predicting lifestyles and emergence of pathogens.</title>
        <authorList>
            <person name="Haridas S."/>
            <person name="Albert R."/>
            <person name="Binder M."/>
            <person name="Bloem J."/>
            <person name="Labutti K."/>
            <person name="Salamov A."/>
            <person name="Andreopoulos B."/>
            <person name="Baker S."/>
            <person name="Barry K."/>
            <person name="Bills G."/>
            <person name="Bluhm B."/>
            <person name="Cannon C."/>
            <person name="Castanera R."/>
            <person name="Culley D."/>
            <person name="Daum C."/>
            <person name="Ezra D."/>
            <person name="Gonzalez J."/>
            <person name="Henrissat B."/>
            <person name="Kuo A."/>
            <person name="Liang C."/>
            <person name="Lipzen A."/>
            <person name="Lutzoni F."/>
            <person name="Magnuson J."/>
            <person name="Mondo S."/>
            <person name="Nolan M."/>
            <person name="Ohm R."/>
            <person name="Pangilinan J."/>
            <person name="Park H.-J."/>
            <person name="Ramirez L."/>
            <person name="Alfaro M."/>
            <person name="Sun H."/>
            <person name="Tritt A."/>
            <person name="Yoshinaga Y."/>
            <person name="Zwiers L.-H."/>
            <person name="Turgeon B."/>
            <person name="Goodwin S."/>
            <person name="Spatafora J."/>
            <person name="Crous P."/>
            <person name="Grigoriev I."/>
        </authorList>
    </citation>
    <scope>NUCLEOTIDE SEQUENCE</scope>
    <source>
        <strain evidence="3">CBS 207.26</strain>
    </source>
</reference>
<name>A0A6A6DAB3_9PEZI</name>
<organism evidence="3 4">
    <name type="scientific">Zopfia rhizophila CBS 207.26</name>
    <dbReference type="NCBI Taxonomy" id="1314779"/>
    <lineage>
        <taxon>Eukaryota</taxon>
        <taxon>Fungi</taxon>
        <taxon>Dikarya</taxon>
        <taxon>Ascomycota</taxon>
        <taxon>Pezizomycotina</taxon>
        <taxon>Dothideomycetes</taxon>
        <taxon>Dothideomycetes incertae sedis</taxon>
        <taxon>Zopfiaceae</taxon>
        <taxon>Zopfia</taxon>
    </lineage>
</organism>
<keyword evidence="2" id="KW-1133">Transmembrane helix</keyword>
<dbReference type="OrthoDB" id="5361565at2759"/>
<dbReference type="Proteomes" id="UP000800200">
    <property type="component" value="Unassembled WGS sequence"/>
</dbReference>
<keyword evidence="4" id="KW-1185">Reference proteome</keyword>
<gene>
    <name evidence="3" type="ORF">K469DRAFT_685176</name>
</gene>
<feature type="region of interest" description="Disordered" evidence="1">
    <location>
        <begin position="550"/>
        <end position="577"/>
    </location>
</feature>